<keyword evidence="13" id="KW-1185">Reference proteome</keyword>
<comment type="caution">
    <text evidence="12">The sequence shown here is derived from an EMBL/GenBank/DDBJ whole genome shotgun (WGS) entry which is preliminary data.</text>
</comment>
<keyword evidence="8" id="KW-0539">Nucleus</keyword>
<evidence type="ECO:0000256" key="2">
    <source>
        <dbReference type="ARBA" id="ARBA00004906"/>
    </source>
</evidence>
<keyword evidence="5" id="KW-0479">Metal-binding</keyword>
<comment type="pathway">
    <text evidence="2">Protein modification; protein ubiquitination.</text>
</comment>
<evidence type="ECO:0000256" key="8">
    <source>
        <dbReference type="ARBA" id="ARBA00023242"/>
    </source>
</evidence>
<organism evidence="12 13">
    <name type="scientific">Owenia fusiformis</name>
    <name type="common">Polychaete worm</name>
    <dbReference type="NCBI Taxonomy" id="6347"/>
    <lineage>
        <taxon>Eukaryota</taxon>
        <taxon>Metazoa</taxon>
        <taxon>Spiralia</taxon>
        <taxon>Lophotrochozoa</taxon>
        <taxon>Annelida</taxon>
        <taxon>Polychaeta</taxon>
        <taxon>Sedentaria</taxon>
        <taxon>Canalipalpata</taxon>
        <taxon>Sabellida</taxon>
        <taxon>Oweniida</taxon>
        <taxon>Oweniidae</taxon>
        <taxon>Owenia</taxon>
    </lineage>
</organism>
<sequence length="502" mass="56482">NCKHKMAEDLLPLLGVNMGNEGESEDDSSDSNAYDVNPDDIDMQIVNYDNPVDNIHQNPGAEQNPDVQNNPDASGDNKAKKEKKSKKKKKTKKRDMTFDRSLPVEHSYLGADMEDIRGRTVLDDDSYTSLPILCLPGVVLIPGQTVPLHIFQPATVSMINRVISQDKTFGMINVRYDQDFTAVLADVGTTAEIFSAKEETDELSGITTVRVKAMGRQRFKVKETRRQLDGILIAQVYILSEAEVCDPLGGAIPPSHRKFCSSKTIIKPQDQVAVDAHGQYFQYSTKTKKPQINRFSSAHLTWWPPWVYKQFDVSGIMEKLKDELRSWNETIREENMPCDPTDFSFWVAGNAPLDDGMKLQLLTIDSTIQRLRCELSIMQRCTILCCKDCGRQITNKKEVFSMTLQGPMAAYVNPGGHVHETLTVYKAQNLSMVGGPSTEHSWFPGYAWTIVQCAHCHTHMGWKFTATKKKLKPDKFWGITRSALLPGLENDDTSDSPWVPLM</sequence>
<dbReference type="FunFam" id="2.170.150.20:FF:000007">
    <property type="entry name" value="Protein cereblon"/>
    <property type="match status" value="1"/>
</dbReference>
<evidence type="ECO:0000256" key="4">
    <source>
        <dbReference type="ARBA" id="ARBA00014394"/>
    </source>
</evidence>
<dbReference type="InterPro" id="IPR004910">
    <property type="entry name" value="Yippee/Mis18/Cereblon"/>
</dbReference>
<dbReference type="PROSITE" id="PS51787">
    <property type="entry name" value="LON_N"/>
    <property type="match status" value="1"/>
</dbReference>
<dbReference type="InterPro" id="IPR034750">
    <property type="entry name" value="CULT"/>
</dbReference>
<feature type="domain" description="Lon N-terminal" evidence="10">
    <location>
        <begin position="130"/>
        <end position="382"/>
    </location>
</feature>
<evidence type="ECO:0000259" key="11">
    <source>
        <dbReference type="PROSITE" id="PS51788"/>
    </source>
</evidence>
<accession>A0A8S4NTW4</accession>
<comment type="subcellular location">
    <subcellularLocation>
        <location evidence="1">Nucleus</location>
    </subcellularLocation>
</comment>
<feature type="region of interest" description="Disordered" evidence="9">
    <location>
        <begin position="1"/>
        <end position="97"/>
    </location>
</feature>
<name>A0A8S4NTW4_OWEFU</name>
<dbReference type="InterPro" id="IPR003111">
    <property type="entry name" value="Lon_prtase_N"/>
</dbReference>
<evidence type="ECO:0000256" key="9">
    <source>
        <dbReference type="SAM" id="MobiDB-lite"/>
    </source>
</evidence>
<feature type="domain" description="CULT" evidence="11">
    <location>
        <begin position="381"/>
        <end position="488"/>
    </location>
</feature>
<dbReference type="EMBL" id="CAIIXF020000005">
    <property type="protein sequence ID" value="CAH1784300.1"/>
    <property type="molecule type" value="Genomic_DNA"/>
</dbReference>
<evidence type="ECO:0000313" key="12">
    <source>
        <dbReference type="EMBL" id="CAH1784300.1"/>
    </source>
</evidence>
<evidence type="ECO:0000256" key="7">
    <source>
        <dbReference type="ARBA" id="ARBA00022833"/>
    </source>
</evidence>
<feature type="compositionally biased region" description="Basic residues" evidence="9">
    <location>
        <begin position="80"/>
        <end position="93"/>
    </location>
</feature>
<dbReference type="Pfam" id="PF02190">
    <property type="entry name" value="LON_substr_bdg"/>
    <property type="match status" value="1"/>
</dbReference>
<dbReference type="PANTHER" id="PTHR46732">
    <property type="entry name" value="ATP-DEPENDENT PROTEASE LA (LON) DOMAIN PROTEIN"/>
    <property type="match status" value="1"/>
</dbReference>
<comment type="similarity">
    <text evidence="3">Belongs to the CRBN family.</text>
</comment>
<evidence type="ECO:0000259" key="10">
    <source>
        <dbReference type="PROSITE" id="PS51787"/>
    </source>
</evidence>
<dbReference type="InterPro" id="IPR046336">
    <property type="entry name" value="Lon_prtase_N_sf"/>
</dbReference>
<dbReference type="Gene3D" id="2.30.130.40">
    <property type="entry name" value="LON domain-like"/>
    <property type="match status" value="1"/>
</dbReference>
<dbReference type="GO" id="GO:0005634">
    <property type="term" value="C:nucleus"/>
    <property type="evidence" value="ECO:0007669"/>
    <property type="project" value="UniProtKB-SubCell"/>
</dbReference>
<dbReference type="GO" id="GO:0046872">
    <property type="term" value="F:metal ion binding"/>
    <property type="evidence" value="ECO:0007669"/>
    <property type="project" value="UniProtKB-KW"/>
</dbReference>
<dbReference type="OrthoDB" id="267517at2759"/>
<dbReference type="PROSITE" id="PS51788">
    <property type="entry name" value="CULT"/>
    <property type="match status" value="1"/>
</dbReference>
<keyword evidence="7" id="KW-0862">Zinc</keyword>
<dbReference type="AlphaFoldDB" id="A0A8S4NTW4"/>
<dbReference type="SMART" id="SM00464">
    <property type="entry name" value="LON"/>
    <property type="match status" value="1"/>
</dbReference>
<evidence type="ECO:0000256" key="1">
    <source>
        <dbReference type="ARBA" id="ARBA00004123"/>
    </source>
</evidence>
<dbReference type="Gene3D" id="1.20.58.1480">
    <property type="match status" value="1"/>
</dbReference>
<dbReference type="Gene3D" id="2.170.150.20">
    <property type="entry name" value="Peptide methionine sulfoxide reductase"/>
    <property type="match status" value="1"/>
</dbReference>
<feature type="compositionally biased region" description="Polar residues" evidence="9">
    <location>
        <begin position="55"/>
        <end position="72"/>
    </location>
</feature>
<evidence type="ECO:0000313" key="13">
    <source>
        <dbReference type="Proteomes" id="UP000749559"/>
    </source>
</evidence>
<proteinExistence type="inferred from homology"/>
<protein>
    <recommendedName>
        <fullName evidence="4">Protein cereblon</fullName>
    </recommendedName>
</protein>
<dbReference type="SUPFAM" id="SSF88697">
    <property type="entry name" value="PUA domain-like"/>
    <property type="match status" value="1"/>
</dbReference>
<dbReference type="CDD" id="cd15777">
    <property type="entry name" value="CRBN_C_like"/>
    <property type="match status" value="1"/>
</dbReference>
<dbReference type="FunFam" id="2.30.130.40:FF:000002">
    <property type="entry name" value="Cereblon, isoform CRA_c"/>
    <property type="match status" value="1"/>
</dbReference>
<feature type="non-terminal residue" evidence="12">
    <location>
        <position position="502"/>
    </location>
</feature>
<evidence type="ECO:0000256" key="3">
    <source>
        <dbReference type="ARBA" id="ARBA00005293"/>
    </source>
</evidence>
<dbReference type="PANTHER" id="PTHR46732:SF8">
    <property type="entry name" value="ATP-DEPENDENT PROTEASE LA (LON) DOMAIN PROTEIN"/>
    <property type="match status" value="1"/>
</dbReference>
<dbReference type="Proteomes" id="UP000749559">
    <property type="component" value="Unassembled WGS sequence"/>
</dbReference>
<evidence type="ECO:0000256" key="6">
    <source>
        <dbReference type="ARBA" id="ARBA00022786"/>
    </source>
</evidence>
<gene>
    <name evidence="12" type="ORF">OFUS_LOCUS10524</name>
</gene>
<dbReference type="Pfam" id="PF03226">
    <property type="entry name" value="Yippee-Mis18"/>
    <property type="match status" value="1"/>
</dbReference>
<dbReference type="InterPro" id="IPR015947">
    <property type="entry name" value="PUA-like_sf"/>
</dbReference>
<evidence type="ECO:0000256" key="5">
    <source>
        <dbReference type="ARBA" id="ARBA00022723"/>
    </source>
</evidence>
<keyword evidence="6" id="KW-0833">Ubl conjugation pathway</keyword>
<reference evidence="12" key="1">
    <citation type="submission" date="2022-03" db="EMBL/GenBank/DDBJ databases">
        <authorList>
            <person name="Martin C."/>
        </authorList>
    </citation>
    <scope>NUCLEOTIDE SEQUENCE</scope>
</reference>